<keyword evidence="1" id="KW-1277">Toxin-antitoxin system</keyword>
<dbReference type="Pfam" id="PF05016">
    <property type="entry name" value="ParE_toxin"/>
    <property type="match status" value="1"/>
</dbReference>
<dbReference type="InterPro" id="IPR007712">
    <property type="entry name" value="RelE/ParE_toxin"/>
</dbReference>
<sequence>MVHSIIWSELAIKTYGSNIEYLETAFTETEVKAFITAVQKKLAVLSIHPRVGRLTNKRESLRWTVIHKRVALIYRHKPLKHEIQLVRFWNNYQDPKRLKSK</sequence>
<accession>A0A4R8DBS7</accession>
<proteinExistence type="predicted"/>
<dbReference type="OrthoDB" id="1098070at2"/>
<protein>
    <submittedName>
        <fullName evidence="2">Plasmid stabilization system protein ParE</fullName>
    </submittedName>
</protein>
<dbReference type="InterPro" id="IPR035093">
    <property type="entry name" value="RelE/ParE_toxin_dom_sf"/>
</dbReference>
<name>A0A4R8DBS7_9BACT</name>
<comment type="caution">
    <text evidence="2">The sequence shown here is derived from an EMBL/GenBank/DDBJ whole genome shotgun (WGS) entry which is preliminary data.</text>
</comment>
<keyword evidence="3" id="KW-1185">Reference proteome</keyword>
<evidence type="ECO:0000313" key="3">
    <source>
        <dbReference type="Proteomes" id="UP000294498"/>
    </source>
</evidence>
<dbReference type="Proteomes" id="UP000294498">
    <property type="component" value="Unassembled WGS sequence"/>
</dbReference>
<dbReference type="Gene3D" id="3.30.2310.20">
    <property type="entry name" value="RelE-like"/>
    <property type="match status" value="1"/>
</dbReference>
<evidence type="ECO:0000256" key="1">
    <source>
        <dbReference type="ARBA" id="ARBA00022649"/>
    </source>
</evidence>
<evidence type="ECO:0000313" key="2">
    <source>
        <dbReference type="EMBL" id="TDW91903.1"/>
    </source>
</evidence>
<dbReference type="RefSeq" id="WP_134000439.1">
    <property type="nucleotide sequence ID" value="NZ_SODV01000003.1"/>
</dbReference>
<dbReference type="EMBL" id="SODV01000003">
    <property type="protein sequence ID" value="TDW91903.1"/>
    <property type="molecule type" value="Genomic_DNA"/>
</dbReference>
<reference evidence="2 3" key="1">
    <citation type="submission" date="2019-03" db="EMBL/GenBank/DDBJ databases">
        <title>Genomic Encyclopedia of Type Strains, Phase IV (KMG-IV): sequencing the most valuable type-strain genomes for metagenomic binning, comparative biology and taxonomic classification.</title>
        <authorList>
            <person name="Goeker M."/>
        </authorList>
    </citation>
    <scope>NUCLEOTIDE SEQUENCE [LARGE SCALE GENOMIC DNA]</scope>
    <source>
        <strain evidence="2 3">DSM 100059</strain>
    </source>
</reference>
<dbReference type="AlphaFoldDB" id="A0A4R8DBS7"/>
<organism evidence="2 3">
    <name type="scientific">Dinghuibacter silviterrae</name>
    <dbReference type="NCBI Taxonomy" id="1539049"/>
    <lineage>
        <taxon>Bacteria</taxon>
        <taxon>Pseudomonadati</taxon>
        <taxon>Bacteroidota</taxon>
        <taxon>Chitinophagia</taxon>
        <taxon>Chitinophagales</taxon>
        <taxon>Chitinophagaceae</taxon>
        <taxon>Dinghuibacter</taxon>
    </lineage>
</organism>
<gene>
    <name evidence="2" type="ORF">EDB95_5496</name>
</gene>